<dbReference type="OrthoDB" id="277011at2759"/>
<evidence type="ECO:0000259" key="2">
    <source>
        <dbReference type="PROSITE" id="PS50969"/>
    </source>
</evidence>
<dbReference type="InParanoid" id="A0A078ANL2"/>
<dbReference type="Proteomes" id="UP000039865">
    <property type="component" value="Unassembled WGS sequence"/>
</dbReference>
<dbReference type="PROSITE" id="PS50969">
    <property type="entry name" value="FCP1"/>
    <property type="match status" value="1"/>
</dbReference>
<name>A0A078ANL2_STYLE</name>
<sequence>MKAINKSIFRALFTNQIPIRNYMHRYSTLVQTQQRAKLFNFSLKVLGNKKDILTNEEIIEIITQGTQNLPKVDQNGDLIDYEDLVNEKLISYKKNFGVMSKQMKVQEVWRAVKDVVADHKQGVIQIKSISEEPQAHGINNSTIANVTNRYRELLAKFPDQHDKINEQLQSFLCVLNPNEQLILDNTDVQLRRISKRRQFNFTQQVEKQKNMTFEDQVAIQKKLVTAKGEDSDYESDVEESGAADQLNSPIISGKQEKKQLNFLEDTQQRKRIFQYLRIQDKNVLIPDKTKKDTLTVFMEIDDVLLHTFIYDENFGFMADPAAKEPEHKLLFGEPSGRQIPIHVYYRDHMQEFLDFLKQNKNIIEPILYTSGVPEYTNMLLSFLDPKNEIFQIRLFQPACYIFEKKDEDIFQMVKDISRFKNRDMARSIMLDPQPLNFLLCPENGFPIVKYNAELDNVDGQKDSYLLAIIEQLKDLAKMEDVRPFLRDSYKVRQVLKNSKLI</sequence>
<proteinExistence type="inferred from homology"/>
<comment type="function">
    <text evidence="1">Essential component of the TIM23 complex, a complex that mediates the translocation of transit peptide-containing proteins across the mitochondrial inner membrane.</text>
</comment>
<evidence type="ECO:0000313" key="3">
    <source>
        <dbReference type="EMBL" id="CDW83521.1"/>
    </source>
</evidence>
<dbReference type="GO" id="GO:0005744">
    <property type="term" value="C:TIM23 mitochondrial import inner membrane translocase complex"/>
    <property type="evidence" value="ECO:0007669"/>
    <property type="project" value="UniProtKB-UniRule"/>
</dbReference>
<comment type="similarity">
    <text evidence="1">Belongs to the TIM50 family.</text>
</comment>
<feature type="domain" description="FCP1 homology" evidence="2">
    <location>
        <begin position="289"/>
        <end position="475"/>
    </location>
</feature>
<dbReference type="PANTHER" id="PTHR12210">
    <property type="entry name" value="DULLARD PROTEIN PHOSPHATASE"/>
    <property type="match status" value="1"/>
</dbReference>
<evidence type="ECO:0000256" key="1">
    <source>
        <dbReference type="RuleBase" id="RU365079"/>
    </source>
</evidence>
<gene>
    <name evidence="3" type="primary">Contig7838.g8359</name>
    <name evidence="3" type="ORF">STYLEM_12569</name>
</gene>
<dbReference type="InterPro" id="IPR023214">
    <property type="entry name" value="HAD_sf"/>
</dbReference>
<organism evidence="3 4">
    <name type="scientific">Stylonychia lemnae</name>
    <name type="common">Ciliate</name>
    <dbReference type="NCBI Taxonomy" id="5949"/>
    <lineage>
        <taxon>Eukaryota</taxon>
        <taxon>Sar</taxon>
        <taxon>Alveolata</taxon>
        <taxon>Ciliophora</taxon>
        <taxon>Intramacronucleata</taxon>
        <taxon>Spirotrichea</taxon>
        <taxon>Stichotrichia</taxon>
        <taxon>Sporadotrichida</taxon>
        <taxon>Oxytrichidae</taxon>
        <taxon>Stylonychinae</taxon>
        <taxon>Stylonychia</taxon>
    </lineage>
</organism>
<dbReference type="Gene3D" id="3.40.50.1000">
    <property type="entry name" value="HAD superfamily/HAD-like"/>
    <property type="match status" value="1"/>
</dbReference>
<dbReference type="AlphaFoldDB" id="A0A078ANL2"/>
<comment type="subcellular location">
    <subcellularLocation>
        <location evidence="1">Mitochondrion inner membrane</location>
        <topology evidence="1">Single-pass membrane protein</topology>
    </subcellularLocation>
</comment>
<keyword evidence="1" id="KW-0496">Mitochondrion</keyword>
<keyword evidence="1" id="KW-0811">Translocation</keyword>
<dbReference type="InterPro" id="IPR050365">
    <property type="entry name" value="TIM50"/>
</dbReference>
<keyword evidence="1" id="KW-0813">Transport</keyword>
<reference evidence="3 4" key="1">
    <citation type="submission" date="2014-06" db="EMBL/GenBank/DDBJ databases">
        <authorList>
            <person name="Swart Estienne"/>
        </authorList>
    </citation>
    <scope>NUCLEOTIDE SEQUENCE [LARGE SCALE GENOMIC DNA]</scope>
    <source>
        <strain evidence="3 4">130c</strain>
    </source>
</reference>
<evidence type="ECO:0000313" key="4">
    <source>
        <dbReference type="Proteomes" id="UP000039865"/>
    </source>
</evidence>
<keyword evidence="1" id="KW-0809">Transit peptide</keyword>
<keyword evidence="1" id="KW-0653">Protein transport</keyword>
<comment type="subunit">
    <text evidence="1">Component of the TIM23 complex.</text>
</comment>
<dbReference type="GO" id="GO:0015031">
    <property type="term" value="P:protein transport"/>
    <property type="evidence" value="ECO:0007669"/>
    <property type="project" value="UniProtKB-KW"/>
</dbReference>
<keyword evidence="4" id="KW-1185">Reference proteome</keyword>
<protein>
    <recommendedName>
        <fullName evidence="1">Mitochondrial import inner membrane translocase subunit TIM50</fullName>
    </recommendedName>
</protein>
<dbReference type="InterPro" id="IPR004274">
    <property type="entry name" value="FCP1_dom"/>
</dbReference>
<dbReference type="InterPro" id="IPR036412">
    <property type="entry name" value="HAD-like_sf"/>
</dbReference>
<dbReference type="SMART" id="SM00577">
    <property type="entry name" value="CPDc"/>
    <property type="match status" value="1"/>
</dbReference>
<dbReference type="Pfam" id="PF03031">
    <property type="entry name" value="NIF"/>
    <property type="match status" value="1"/>
</dbReference>
<dbReference type="SUPFAM" id="SSF56784">
    <property type="entry name" value="HAD-like"/>
    <property type="match status" value="1"/>
</dbReference>
<dbReference type="EMBL" id="CCKQ01011921">
    <property type="protein sequence ID" value="CDW83521.1"/>
    <property type="molecule type" value="Genomic_DNA"/>
</dbReference>
<accession>A0A078ANL2</accession>